<evidence type="ECO:0000256" key="9">
    <source>
        <dbReference type="ARBA" id="ARBA00022785"/>
    </source>
</evidence>
<dbReference type="InterPro" id="IPR003828">
    <property type="entry name" value="QueH"/>
</dbReference>
<evidence type="ECO:0000256" key="2">
    <source>
        <dbReference type="ARBA" id="ARBA00004691"/>
    </source>
</evidence>
<evidence type="ECO:0000313" key="19">
    <source>
        <dbReference type="Proteomes" id="UP000284543"/>
    </source>
</evidence>
<organism evidence="18 19">
    <name type="scientific">Enterocloster bolteae</name>
    <dbReference type="NCBI Taxonomy" id="208479"/>
    <lineage>
        <taxon>Bacteria</taxon>
        <taxon>Bacillati</taxon>
        <taxon>Bacillota</taxon>
        <taxon>Clostridia</taxon>
        <taxon>Lachnospirales</taxon>
        <taxon>Lachnospiraceae</taxon>
        <taxon>Enterocloster</taxon>
    </lineage>
</organism>
<sequence>MTQPGQKRNYQKELDRLIEGLREEGRVPKLLLHSCCAPCSSYVLEYLSQYFDVTVYYYNPNIFPETEYEARVKEQERLIREMETERPVRFLAGSYEPEEFFSVARGHEKDPEGGERCFRCYELRLDRAARAAVSGDFDYFTTTLSISPLKNAQWLNDIGCRLAGQYGIPYLVSDFKKKNGYKRSVELSALYGLYRQDYCGCVYSRAEAIERQKAPAVQRLQSSFVRMNTRGQE</sequence>
<keyword evidence="9 17" id="KW-0671">Queuosine biosynthesis</keyword>
<dbReference type="PANTHER" id="PTHR36701">
    <property type="entry name" value="EPOXYQUEUOSINE REDUCTASE QUEH"/>
    <property type="match status" value="1"/>
</dbReference>
<evidence type="ECO:0000256" key="7">
    <source>
        <dbReference type="ARBA" id="ARBA00022694"/>
    </source>
</evidence>
<dbReference type="UniPathway" id="UPA00392"/>
<feature type="disulfide bond" description="Redox-active" evidence="17">
    <location>
        <begin position="199"/>
        <end position="201"/>
    </location>
</feature>
<dbReference type="AlphaFoldDB" id="A0A412ZBH1"/>
<dbReference type="EC" id="1.17.99.6" evidence="4 17"/>
<evidence type="ECO:0000313" key="18">
    <source>
        <dbReference type="EMBL" id="RGV77427.1"/>
    </source>
</evidence>
<evidence type="ECO:0000256" key="3">
    <source>
        <dbReference type="ARBA" id="ARBA00008207"/>
    </source>
</evidence>
<evidence type="ECO:0000256" key="6">
    <source>
        <dbReference type="ARBA" id="ARBA00022485"/>
    </source>
</evidence>
<keyword evidence="6 17" id="KW-0004">4Fe-4S</keyword>
<comment type="function">
    <text evidence="1 17">Catalyzes the conversion of epoxyqueuosine (oQ) to queuosine (Q), which is a hypermodified base found in the wobble positions of tRNA(Asp), tRNA(Asn), tRNA(His) and tRNA(Tyr).</text>
</comment>
<dbReference type="Pfam" id="PF02677">
    <property type="entry name" value="QueH"/>
    <property type="match status" value="1"/>
</dbReference>
<evidence type="ECO:0000256" key="5">
    <source>
        <dbReference type="ARBA" id="ARBA00016895"/>
    </source>
</evidence>
<evidence type="ECO:0000256" key="17">
    <source>
        <dbReference type="HAMAP-Rule" id="MF_02089"/>
    </source>
</evidence>
<proteinExistence type="inferred from homology"/>
<dbReference type="GO" id="GO:0052693">
    <property type="term" value="F:epoxyqueuosine reductase activity"/>
    <property type="evidence" value="ECO:0007669"/>
    <property type="project" value="UniProtKB-UniRule"/>
</dbReference>
<reference evidence="18 19" key="1">
    <citation type="submission" date="2018-08" db="EMBL/GenBank/DDBJ databases">
        <title>A genome reference for cultivated species of the human gut microbiota.</title>
        <authorList>
            <person name="Zou Y."/>
            <person name="Xue W."/>
            <person name="Luo G."/>
        </authorList>
    </citation>
    <scope>NUCLEOTIDE SEQUENCE [LARGE SCALE GENOMIC DNA]</scope>
    <source>
        <strain evidence="18 19">AF14-18</strain>
    </source>
</reference>
<keyword evidence="12 17" id="KW-0411">Iron-sulfur</keyword>
<feature type="binding site" evidence="17">
    <location>
        <position position="120"/>
    </location>
    <ligand>
        <name>[4Fe-4S] cluster</name>
        <dbReference type="ChEBI" id="CHEBI:49883"/>
    </ligand>
</feature>
<dbReference type="EMBL" id="QRZM01000002">
    <property type="protein sequence ID" value="RGV77427.1"/>
    <property type="molecule type" value="Genomic_DNA"/>
</dbReference>
<comment type="caution">
    <text evidence="18">The sequence shown here is derived from an EMBL/GenBank/DDBJ whole genome shotgun (WGS) entry which is preliminary data.</text>
</comment>
<evidence type="ECO:0000256" key="15">
    <source>
        <dbReference type="ARBA" id="ARBA00031446"/>
    </source>
</evidence>
<feature type="binding site" evidence="17">
    <location>
        <position position="117"/>
    </location>
    <ligand>
        <name>[4Fe-4S] cluster</name>
        <dbReference type="ChEBI" id="CHEBI:49883"/>
    </ligand>
</feature>
<evidence type="ECO:0000256" key="12">
    <source>
        <dbReference type="ARBA" id="ARBA00023014"/>
    </source>
</evidence>
<dbReference type="PANTHER" id="PTHR36701:SF1">
    <property type="entry name" value="EPOXYQUEUOSINE REDUCTASE QUEH"/>
    <property type="match status" value="1"/>
</dbReference>
<dbReference type="Proteomes" id="UP000284543">
    <property type="component" value="Unassembled WGS sequence"/>
</dbReference>
<comment type="similarity">
    <text evidence="3 17">Belongs to the QueH family.</text>
</comment>
<comment type="catalytic activity">
    <reaction evidence="16 17">
        <text>epoxyqueuosine(34) in tRNA + AH2 = queuosine(34) in tRNA + A + H2O</text>
        <dbReference type="Rhea" id="RHEA:32159"/>
        <dbReference type="Rhea" id="RHEA-COMP:18571"/>
        <dbReference type="Rhea" id="RHEA-COMP:18582"/>
        <dbReference type="ChEBI" id="CHEBI:13193"/>
        <dbReference type="ChEBI" id="CHEBI:15377"/>
        <dbReference type="ChEBI" id="CHEBI:17499"/>
        <dbReference type="ChEBI" id="CHEBI:194431"/>
        <dbReference type="ChEBI" id="CHEBI:194443"/>
        <dbReference type="EC" id="1.17.99.6"/>
    </reaction>
</comment>
<evidence type="ECO:0000256" key="8">
    <source>
        <dbReference type="ARBA" id="ARBA00022723"/>
    </source>
</evidence>
<evidence type="ECO:0000256" key="11">
    <source>
        <dbReference type="ARBA" id="ARBA00023004"/>
    </source>
</evidence>
<dbReference type="HAMAP" id="MF_02089">
    <property type="entry name" value="QueH"/>
    <property type="match status" value="1"/>
</dbReference>
<evidence type="ECO:0000256" key="13">
    <source>
        <dbReference type="ARBA" id="ARBA00023157"/>
    </source>
</evidence>
<evidence type="ECO:0000256" key="1">
    <source>
        <dbReference type="ARBA" id="ARBA00002268"/>
    </source>
</evidence>
<evidence type="ECO:0000256" key="16">
    <source>
        <dbReference type="ARBA" id="ARBA00047415"/>
    </source>
</evidence>
<feature type="binding site" evidence="17">
    <location>
        <position position="36"/>
    </location>
    <ligand>
        <name>[4Fe-4S] cluster</name>
        <dbReference type="ChEBI" id="CHEBI:49883"/>
    </ligand>
</feature>
<gene>
    <name evidence="17" type="primary">queH</name>
    <name evidence="18" type="ORF">DWW02_07080</name>
</gene>
<keyword evidence="11 17" id="KW-0408">Iron</keyword>
<dbReference type="GO" id="GO:0008616">
    <property type="term" value="P:tRNA queuosine(34) biosynthetic process"/>
    <property type="evidence" value="ECO:0007669"/>
    <property type="project" value="UniProtKB-UniRule"/>
</dbReference>
<comment type="pathway">
    <text evidence="2 17">tRNA modification; tRNA-queuosine biosynthesis.</text>
</comment>
<keyword evidence="8 17" id="KW-0479">Metal-binding</keyword>
<feature type="binding site" evidence="17">
    <location>
        <position position="35"/>
    </location>
    <ligand>
        <name>[4Fe-4S] cluster</name>
        <dbReference type="ChEBI" id="CHEBI:49883"/>
    </ligand>
</feature>
<keyword evidence="7 17" id="KW-0819">tRNA processing</keyword>
<keyword evidence="14 17" id="KW-0676">Redox-active center</keyword>
<dbReference type="GO" id="GO:0051539">
    <property type="term" value="F:4 iron, 4 sulfur cluster binding"/>
    <property type="evidence" value="ECO:0007669"/>
    <property type="project" value="UniProtKB-UniRule"/>
</dbReference>
<evidence type="ECO:0000256" key="10">
    <source>
        <dbReference type="ARBA" id="ARBA00023002"/>
    </source>
</evidence>
<protein>
    <recommendedName>
        <fullName evidence="5 17">Epoxyqueuosine reductase QueH</fullName>
        <ecNumber evidence="4 17">1.17.99.6</ecNumber>
    </recommendedName>
    <alternativeName>
        <fullName evidence="15 17">Queuosine biosynthesis protein QueH</fullName>
    </alternativeName>
</protein>
<dbReference type="GO" id="GO:0046872">
    <property type="term" value="F:metal ion binding"/>
    <property type="evidence" value="ECO:0007669"/>
    <property type="project" value="UniProtKB-KW"/>
</dbReference>
<keyword evidence="10 17" id="KW-0560">Oxidoreductase</keyword>
<evidence type="ECO:0000256" key="4">
    <source>
        <dbReference type="ARBA" id="ARBA00012622"/>
    </source>
</evidence>
<evidence type="ECO:0000256" key="14">
    <source>
        <dbReference type="ARBA" id="ARBA00023284"/>
    </source>
</evidence>
<dbReference type="RefSeq" id="WP_002572562.1">
    <property type="nucleotide sequence ID" value="NZ_CATYQV010000001.1"/>
</dbReference>
<name>A0A412ZBH1_9FIRM</name>
<keyword evidence="13 17" id="KW-1015">Disulfide bond</keyword>
<accession>A0A412ZBH1</accession>